<feature type="region of interest" description="Disordered" evidence="1">
    <location>
        <begin position="1"/>
        <end position="47"/>
    </location>
</feature>
<reference evidence="2 3" key="1">
    <citation type="journal article" date="2022" name="Nat. Ecol. Evol.">
        <title>A masculinizing supergene underlies an exaggerated male reproductive morph in a spider.</title>
        <authorList>
            <person name="Hendrickx F."/>
            <person name="De Corte Z."/>
            <person name="Sonet G."/>
            <person name="Van Belleghem S.M."/>
            <person name="Kostlbacher S."/>
            <person name="Vangestel C."/>
        </authorList>
    </citation>
    <scope>NUCLEOTIDE SEQUENCE [LARGE SCALE GENOMIC DNA]</scope>
    <source>
        <strain evidence="2">W744_W776</strain>
    </source>
</reference>
<accession>A0AAV6U6D6</accession>
<evidence type="ECO:0000313" key="2">
    <source>
        <dbReference type="EMBL" id="KAG8179199.1"/>
    </source>
</evidence>
<name>A0AAV6U6D6_9ARAC</name>
<comment type="caution">
    <text evidence="2">The sequence shown here is derived from an EMBL/GenBank/DDBJ whole genome shotgun (WGS) entry which is preliminary data.</text>
</comment>
<organism evidence="2 3">
    <name type="scientific">Oedothorax gibbosus</name>
    <dbReference type="NCBI Taxonomy" id="931172"/>
    <lineage>
        <taxon>Eukaryota</taxon>
        <taxon>Metazoa</taxon>
        <taxon>Ecdysozoa</taxon>
        <taxon>Arthropoda</taxon>
        <taxon>Chelicerata</taxon>
        <taxon>Arachnida</taxon>
        <taxon>Araneae</taxon>
        <taxon>Araneomorphae</taxon>
        <taxon>Entelegynae</taxon>
        <taxon>Araneoidea</taxon>
        <taxon>Linyphiidae</taxon>
        <taxon>Erigoninae</taxon>
        <taxon>Oedothorax</taxon>
    </lineage>
</organism>
<dbReference type="EMBL" id="JAFNEN010000643">
    <property type="protein sequence ID" value="KAG8179199.1"/>
    <property type="molecule type" value="Genomic_DNA"/>
</dbReference>
<gene>
    <name evidence="2" type="ORF">JTE90_004027</name>
</gene>
<dbReference type="Proteomes" id="UP000827092">
    <property type="component" value="Unassembled WGS sequence"/>
</dbReference>
<evidence type="ECO:0000313" key="3">
    <source>
        <dbReference type="Proteomes" id="UP000827092"/>
    </source>
</evidence>
<keyword evidence="3" id="KW-1185">Reference proteome</keyword>
<sequence>MLNGVHSLAVQPQANFTLKNSSTQSTKSARASTIQGCTTVGRGHRSRLGKEQLNQKITAKKTSETEIRVAGRSKC</sequence>
<proteinExistence type="predicted"/>
<feature type="compositionally biased region" description="Polar residues" evidence="1">
    <location>
        <begin position="10"/>
        <end position="38"/>
    </location>
</feature>
<dbReference type="AlphaFoldDB" id="A0AAV6U6D6"/>
<protein>
    <submittedName>
        <fullName evidence="2">Uncharacterized protein</fullName>
    </submittedName>
</protein>
<feature type="region of interest" description="Disordered" evidence="1">
    <location>
        <begin position="56"/>
        <end position="75"/>
    </location>
</feature>
<evidence type="ECO:0000256" key="1">
    <source>
        <dbReference type="SAM" id="MobiDB-lite"/>
    </source>
</evidence>